<dbReference type="Ensembl" id="ENSCCRT00010067272.1">
    <property type="protein sequence ID" value="ENSCCRP00010061286.1"/>
    <property type="gene ID" value="ENSCCRG00010026068.1"/>
</dbReference>
<reference evidence="2" key="1">
    <citation type="submission" date="2025-08" db="UniProtKB">
        <authorList>
            <consortium name="Ensembl"/>
        </authorList>
    </citation>
    <scope>IDENTIFICATION</scope>
</reference>
<evidence type="ECO:0000259" key="1">
    <source>
        <dbReference type="PROSITE" id="PS50878"/>
    </source>
</evidence>
<dbReference type="AlphaFoldDB" id="A0A8C1LK48"/>
<organism evidence="2 3">
    <name type="scientific">Cyprinus carpio</name>
    <name type="common">Common carp</name>
    <dbReference type="NCBI Taxonomy" id="7962"/>
    <lineage>
        <taxon>Eukaryota</taxon>
        <taxon>Metazoa</taxon>
        <taxon>Chordata</taxon>
        <taxon>Craniata</taxon>
        <taxon>Vertebrata</taxon>
        <taxon>Euteleostomi</taxon>
        <taxon>Actinopterygii</taxon>
        <taxon>Neopterygii</taxon>
        <taxon>Teleostei</taxon>
        <taxon>Ostariophysi</taxon>
        <taxon>Cypriniformes</taxon>
        <taxon>Cyprinidae</taxon>
        <taxon>Cyprininae</taxon>
        <taxon>Cyprinus</taxon>
    </lineage>
</organism>
<evidence type="ECO:0000313" key="3">
    <source>
        <dbReference type="Proteomes" id="UP000694427"/>
    </source>
</evidence>
<dbReference type="Pfam" id="PF00078">
    <property type="entry name" value="RVT_1"/>
    <property type="match status" value="1"/>
</dbReference>
<reference evidence="2" key="2">
    <citation type="submission" date="2025-09" db="UniProtKB">
        <authorList>
            <consortium name="Ensembl"/>
        </authorList>
    </citation>
    <scope>IDENTIFICATION</scope>
</reference>
<dbReference type="SUPFAM" id="SSF56672">
    <property type="entry name" value="DNA/RNA polymerases"/>
    <property type="match status" value="1"/>
</dbReference>
<dbReference type="InterPro" id="IPR043502">
    <property type="entry name" value="DNA/RNA_pol_sf"/>
</dbReference>
<sequence>MAEAFNHHFINSGFVSKKVTLLLQPLQPSNTCSLLAPPHSFSIRPVLVGEVLKELTPLDPNKAAESDDHASFFIKIAAPVIAAPLTALINLSLYTAEIPPAWKEAVVLPLYKGGDQADLNNYRPISILPCVSKILEKLVNKQLINHLNVSGIISGAQSGFRSRYGCVTANTKVLNYITSVLDSKQHCAAIFIDLAKAFDSVDHNTLIHRLSSIGVTDHSLVWFSNYLSHRVQRVRFENLFSHSLPITRGVPQDSILGPTLFSIYINNIPQAVGNSLIHLYADDTILYATGSSADAVQATLQDSFYQLQQSLTQLKLTLNTSKTQIMWFYRKGTTPPPAFNITTCKGAILEQVTAYNYLGIWLETSLSFSIHISKLQSKVKARLGFLYRNRSSFTTSAILTLIQMTILPMLDYGDTIYRVAYTLSTLDAL</sequence>
<dbReference type="Proteomes" id="UP000694427">
    <property type="component" value="Unplaced"/>
</dbReference>
<name>A0A8C1LK48_CYPCA</name>
<evidence type="ECO:0000313" key="2">
    <source>
        <dbReference type="Ensembl" id="ENSCCRP00010061286.1"/>
    </source>
</evidence>
<dbReference type="InterPro" id="IPR000477">
    <property type="entry name" value="RT_dom"/>
</dbReference>
<keyword evidence="3" id="KW-1185">Reference proteome</keyword>
<feature type="domain" description="Reverse transcriptase" evidence="1">
    <location>
        <begin position="91"/>
        <end position="362"/>
    </location>
</feature>
<dbReference type="PANTHER" id="PTHR33332">
    <property type="entry name" value="REVERSE TRANSCRIPTASE DOMAIN-CONTAINING PROTEIN"/>
    <property type="match status" value="1"/>
</dbReference>
<dbReference type="CDD" id="cd01650">
    <property type="entry name" value="RT_nLTR_like"/>
    <property type="match status" value="1"/>
</dbReference>
<dbReference type="PROSITE" id="PS50878">
    <property type="entry name" value="RT_POL"/>
    <property type="match status" value="1"/>
</dbReference>
<accession>A0A8C1LK48</accession>
<protein>
    <recommendedName>
        <fullName evidence="1">Reverse transcriptase domain-containing protein</fullName>
    </recommendedName>
</protein>
<proteinExistence type="predicted"/>